<feature type="signal peptide" evidence="2">
    <location>
        <begin position="1"/>
        <end position="36"/>
    </location>
</feature>
<feature type="chain" id="PRO_5031112063" evidence="2">
    <location>
        <begin position="37"/>
        <end position="345"/>
    </location>
</feature>
<dbReference type="PANTHER" id="PTHR33393">
    <property type="entry name" value="POLYGLUTAMINE SYNTHESIS ACCESSORY PROTEIN RV0574C-RELATED"/>
    <property type="match status" value="1"/>
</dbReference>
<dbReference type="CDD" id="cd07381">
    <property type="entry name" value="MPP_CapA"/>
    <property type="match status" value="1"/>
</dbReference>
<name>A0A7V1LKJ9_CALAY</name>
<evidence type="ECO:0000259" key="3">
    <source>
        <dbReference type="SMART" id="SM00854"/>
    </source>
</evidence>
<dbReference type="PANTHER" id="PTHR33393:SF11">
    <property type="entry name" value="POLYGLUTAMINE SYNTHESIS ACCESSORY PROTEIN RV0574C-RELATED"/>
    <property type="match status" value="1"/>
</dbReference>
<dbReference type="EMBL" id="DRLD01000093">
    <property type="protein sequence ID" value="HED09715.1"/>
    <property type="molecule type" value="Genomic_DNA"/>
</dbReference>
<dbReference type="AlphaFoldDB" id="A0A7V1LKJ9"/>
<dbReference type="Proteomes" id="UP000886005">
    <property type="component" value="Unassembled WGS sequence"/>
</dbReference>
<comment type="similarity">
    <text evidence="1">Belongs to the CapA family.</text>
</comment>
<dbReference type="Gene3D" id="3.60.21.10">
    <property type="match status" value="1"/>
</dbReference>
<reference evidence="4" key="1">
    <citation type="journal article" date="2020" name="mSystems">
        <title>Genome- and Community-Level Interaction Insights into Carbon Utilization and Element Cycling Functions of Hydrothermarchaeota in Hydrothermal Sediment.</title>
        <authorList>
            <person name="Zhou Z."/>
            <person name="Liu Y."/>
            <person name="Xu W."/>
            <person name="Pan J."/>
            <person name="Luo Z.H."/>
            <person name="Li M."/>
        </authorList>
    </citation>
    <scope>NUCLEOTIDE SEQUENCE [LARGE SCALE GENOMIC DNA]</scope>
    <source>
        <strain evidence="4">HyVt-456</strain>
    </source>
</reference>
<dbReference type="SUPFAM" id="SSF56300">
    <property type="entry name" value="Metallo-dependent phosphatases"/>
    <property type="match status" value="1"/>
</dbReference>
<dbReference type="InterPro" id="IPR052169">
    <property type="entry name" value="CW_Biosynth-Accessory"/>
</dbReference>
<dbReference type="InterPro" id="IPR019079">
    <property type="entry name" value="Capsule_synth_CapA"/>
</dbReference>
<gene>
    <name evidence="4" type="ORF">ENJ10_03420</name>
</gene>
<evidence type="ECO:0000256" key="2">
    <source>
        <dbReference type="SAM" id="SignalP"/>
    </source>
</evidence>
<dbReference type="Pfam" id="PF09587">
    <property type="entry name" value="PGA_cap"/>
    <property type="match status" value="1"/>
</dbReference>
<comment type="caution">
    <text evidence="4">The sequence shown here is derived from an EMBL/GenBank/DDBJ whole genome shotgun (WGS) entry which is preliminary data.</text>
</comment>
<keyword evidence="2" id="KW-0732">Signal</keyword>
<evidence type="ECO:0000256" key="1">
    <source>
        <dbReference type="ARBA" id="ARBA00005662"/>
    </source>
</evidence>
<feature type="domain" description="Capsule synthesis protein CapA" evidence="3">
    <location>
        <begin position="43"/>
        <end position="280"/>
    </location>
</feature>
<sequence length="345" mass="39050">MNYITAFMAVFLFMRPKSFLKRMILAGLMFTALSQAADSTRVTLIFGGDVTLANHFGRYIKNDFAYAFKKLDIFRQADIAMVNLENPLTVSTDKTEKLFNFKAAPQLAEVLSSGGVDLVTLANNHIYDFNQSGLLETLEVLNRRGIYYTGAGRMEEEAHHPLILKRKGLRLGFFSYYGTHKHSNSHPATADSAGTAMRRIGLIRRDIEKYRDLTDVIIVNFHWGLEKEHYPQKEQIRLAHQVIDAGADLIIGHHPHVLQGVELYKGKAVFYSLGNFIFGGNSRTYELSALAAVDIFKNKEGPVIKPRLVPIEIDHWQPSVLDSLRAKSVIDSVRKYSQIFEHSIF</sequence>
<dbReference type="InterPro" id="IPR029052">
    <property type="entry name" value="Metallo-depent_PP-like"/>
</dbReference>
<accession>A0A7V1LKJ9</accession>
<protein>
    <submittedName>
        <fullName evidence="4">CapA family protein</fullName>
    </submittedName>
</protein>
<evidence type="ECO:0000313" key="4">
    <source>
        <dbReference type="EMBL" id="HED09715.1"/>
    </source>
</evidence>
<dbReference type="SMART" id="SM00854">
    <property type="entry name" value="PGA_cap"/>
    <property type="match status" value="1"/>
</dbReference>
<organism evidence="4">
    <name type="scientific">Caldithrix abyssi</name>
    <dbReference type="NCBI Taxonomy" id="187145"/>
    <lineage>
        <taxon>Bacteria</taxon>
        <taxon>Pseudomonadati</taxon>
        <taxon>Calditrichota</taxon>
        <taxon>Calditrichia</taxon>
        <taxon>Calditrichales</taxon>
        <taxon>Calditrichaceae</taxon>
        <taxon>Caldithrix</taxon>
    </lineage>
</organism>
<proteinExistence type="inferred from homology"/>